<accession>A0A0F9F813</accession>
<comment type="caution">
    <text evidence="2">The sequence shown here is derived from an EMBL/GenBank/DDBJ whole genome shotgun (WGS) entry which is preliminary data.</text>
</comment>
<feature type="region of interest" description="Disordered" evidence="1">
    <location>
        <begin position="1"/>
        <end position="21"/>
    </location>
</feature>
<organism evidence="2">
    <name type="scientific">marine sediment metagenome</name>
    <dbReference type="NCBI Taxonomy" id="412755"/>
    <lineage>
        <taxon>unclassified sequences</taxon>
        <taxon>metagenomes</taxon>
        <taxon>ecological metagenomes</taxon>
    </lineage>
</organism>
<reference evidence="2" key="1">
    <citation type="journal article" date="2015" name="Nature">
        <title>Complex archaea that bridge the gap between prokaryotes and eukaryotes.</title>
        <authorList>
            <person name="Spang A."/>
            <person name="Saw J.H."/>
            <person name="Jorgensen S.L."/>
            <person name="Zaremba-Niedzwiedzka K."/>
            <person name="Martijn J."/>
            <person name="Lind A.E."/>
            <person name="van Eijk R."/>
            <person name="Schleper C."/>
            <person name="Guy L."/>
            <person name="Ettema T.J."/>
        </authorList>
    </citation>
    <scope>NUCLEOTIDE SEQUENCE</scope>
</reference>
<name>A0A0F9F813_9ZZZZ</name>
<evidence type="ECO:0000256" key="1">
    <source>
        <dbReference type="SAM" id="MobiDB-lite"/>
    </source>
</evidence>
<dbReference type="AlphaFoldDB" id="A0A0F9F813"/>
<feature type="non-terminal residue" evidence="2">
    <location>
        <position position="21"/>
    </location>
</feature>
<evidence type="ECO:0000313" key="2">
    <source>
        <dbReference type="EMBL" id="KKL82418.1"/>
    </source>
</evidence>
<gene>
    <name evidence="2" type="ORF">LCGC14_1984930</name>
</gene>
<sequence length="21" mass="2545">MPEKKRIRKKWTGKDSLESIN</sequence>
<feature type="compositionally biased region" description="Basic and acidic residues" evidence="1">
    <location>
        <begin position="12"/>
        <end position="21"/>
    </location>
</feature>
<protein>
    <submittedName>
        <fullName evidence="2">Uncharacterized protein</fullName>
    </submittedName>
</protein>
<dbReference type="EMBL" id="LAZR01022283">
    <property type="protein sequence ID" value="KKL82418.1"/>
    <property type="molecule type" value="Genomic_DNA"/>
</dbReference>
<proteinExistence type="predicted"/>
<feature type="compositionally biased region" description="Basic residues" evidence="1">
    <location>
        <begin position="1"/>
        <end position="11"/>
    </location>
</feature>